<reference evidence="1 2" key="1">
    <citation type="submission" date="2019-03" db="EMBL/GenBank/DDBJ databases">
        <title>Porphyromonas levii Isolated from the Uterus of Dairy Cows.</title>
        <authorList>
            <person name="Francis A.M."/>
        </authorList>
    </citation>
    <scope>NUCLEOTIDE SEQUENCE [LARGE SCALE GENOMIC DNA]</scope>
    <source>
        <strain evidence="1 2">AF5678</strain>
    </source>
</reference>
<dbReference type="InterPro" id="IPR023577">
    <property type="entry name" value="CYTH_domain"/>
</dbReference>
<proteinExistence type="predicted"/>
<dbReference type="InterPro" id="IPR033469">
    <property type="entry name" value="CYTH-like_dom_sf"/>
</dbReference>
<name>A0A4Y8WPQ9_9PORP</name>
<accession>A0A4Y8WPQ9</accession>
<dbReference type="AlphaFoldDB" id="A0A4Y8WPQ9"/>
<comment type="caution">
    <text evidence="1">The sequence shown here is derived from an EMBL/GenBank/DDBJ whole genome shotgun (WGS) entry which is preliminary data.</text>
</comment>
<dbReference type="InterPro" id="IPR012042">
    <property type="entry name" value="NeuTTM/CthTTM-like"/>
</dbReference>
<dbReference type="SMART" id="SM01118">
    <property type="entry name" value="CYTH"/>
    <property type="match status" value="1"/>
</dbReference>
<dbReference type="GeneID" id="66797896"/>
<dbReference type="Gene3D" id="2.40.320.10">
    <property type="entry name" value="Hypothetical Protein Pfu-838710-001"/>
    <property type="match status" value="1"/>
</dbReference>
<dbReference type="Proteomes" id="UP000297225">
    <property type="component" value="Unassembled WGS sequence"/>
</dbReference>
<evidence type="ECO:0000313" key="1">
    <source>
        <dbReference type="EMBL" id="TFH95022.1"/>
    </source>
</evidence>
<organism evidence="1 2">
    <name type="scientific">Porphyromonas levii</name>
    <dbReference type="NCBI Taxonomy" id="28114"/>
    <lineage>
        <taxon>Bacteria</taxon>
        <taxon>Pseudomonadati</taxon>
        <taxon>Bacteroidota</taxon>
        <taxon>Bacteroidia</taxon>
        <taxon>Bacteroidales</taxon>
        <taxon>Porphyromonadaceae</taxon>
        <taxon>Porphyromonas</taxon>
    </lineage>
</organism>
<dbReference type="EMBL" id="SPNC01000070">
    <property type="protein sequence ID" value="TFH95022.1"/>
    <property type="molecule type" value="Genomic_DNA"/>
</dbReference>
<protein>
    <submittedName>
        <fullName evidence="1">CYTH domain-containing protein</fullName>
    </submittedName>
</protein>
<dbReference type="PIRSF" id="PIRSF016487">
    <property type="entry name" value="CYTH_UCP016487"/>
    <property type="match status" value="1"/>
</dbReference>
<sequence length="159" mass="18575">MALEIERKFLLKPGAQLPESDVVLNIQQAYIANDEGLTVRIRLINMEEAYLTIKKALTEKLGIRSEFEYPIPVEDAIEMMQLSHYSKIVKQRHIITDGARRWEVDFFLEENEGLIIAELELPSLEETVIIPEWIGEEVTNDPHYLNYYLAQHPYSTWNK</sequence>
<dbReference type="Pfam" id="PF01928">
    <property type="entry name" value="CYTH"/>
    <property type="match status" value="1"/>
</dbReference>
<keyword evidence="2" id="KW-1185">Reference proteome</keyword>
<dbReference type="PANTHER" id="PTHR40114:SF1">
    <property type="entry name" value="SLR0698 PROTEIN"/>
    <property type="match status" value="1"/>
</dbReference>
<evidence type="ECO:0000313" key="2">
    <source>
        <dbReference type="Proteomes" id="UP000297225"/>
    </source>
</evidence>
<dbReference type="PANTHER" id="PTHR40114">
    <property type="entry name" value="SLR0698 PROTEIN"/>
    <property type="match status" value="1"/>
</dbReference>
<dbReference type="PROSITE" id="PS51707">
    <property type="entry name" value="CYTH"/>
    <property type="match status" value="1"/>
</dbReference>
<dbReference type="SUPFAM" id="SSF55154">
    <property type="entry name" value="CYTH-like phosphatases"/>
    <property type="match status" value="1"/>
</dbReference>
<dbReference type="STRING" id="1122973.GCA_000379925_00413"/>
<dbReference type="RefSeq" id="WP_134849209.1">
    <property type="nucleotide sequence ID" value="NZ_CP197400.1"/>
</dbReference>
<gene>
    <name evidence="1" type="ORF">E4P47_05445</name>
</gene>
<dbReference type="CDD" id="cd07891">
    <property type="entry name" value="CYTH-like_CthTTM-like_1"/>
    <property type="match status" value="1"/>
</dbReference>
<dbReference type="OrthoDB" id="9805588at2"/>